<organism evidence="3 4">
    <name type="scientific">Acrobeloides nanus</name>
    <dbReference type="NCBI Taxonomy" id="290746"/>
    <lineage>
        <taxon>Eukaryota</taxon>
        <taxon>Metazoa</taxon>
        <taxon>Ecdysozoa</taxon>
        <taxon>Nematoda</taxon>
        <taxon>Chromadorea</taxon>
        <taxon>Rhabditida</taxon>
        <taxon>Tylenchina</taxon>
        <taxon>Cephalobomorpha</taxon>
        <taxon>Cephaloboidea</taxon>
        <taxon>Cephalobidae</taxon>
        <taxon>Acrobeloides</taxon>
    </lineage>
</organism>
<reference evidence="4" key="1">
    <citation type="submission" date="2022-11" db="UniProtKB">
        <authorList>
            <consortium name="WormBaseParasite"/>
        </authorList>
    </citation>
    <scope>IDENTIFICATION</scope>
</reference>
<proteinExistence type="predicted"/>
<sequence>MIVTPIDRATSTTIQENTPTLETDIAISSATKREKEKALDQIWKEAIKKSAKKVITWDPEVNEMLNFCKKEVATGKTISRNKTSFVSYLFNKRNIENTNFAERIFDIIFEVYEEEQRIIYASISAAKSDFSISTAESQQQEQKSRNTQTRGKLPYNRCTPYSPRLLENDKKSQRSQTRIGRKKIVFPNIIRNPSVLPSKRTNTSSIESEDLHLGSRSSCIQKCDIQSNLVPMSEIQEEALPEPIPITPEPFPRQPLVTVNLLPEPQNSIIPNVSYEPLCPIGNLSSQEYYTPEPQQNVIIVSPAMLAMLEGTSENIPTLQVISTGEQQIQGQIIELVVTPFGNFRKYSPPQLENFEFDSLTNYYFDPSTQLYYEPKSGYHYFVKEDKWLFYSYYYGAYIPCEGGDEKAKKELQTIEKAQAQTLIQQQGSVCEVKIKKDIEVIELE</sequence>
<protein>
    <submittedName>
        <fullName evidence="4">OCRE domain-containing protein</fullName>
    </submittedName>
</protein>
<evidence type="ECO:0000259" key="2">
    <source>
        <dbReference type="Pfam" id="PF17780"/>
    </source>
</evidence>
<evidence type="ECO:0000256" key="1">
    <source>
        <dbReference type="SAM" id="MobiDB-lite"/>
    </source>
</evidence>
<feature type="compositionally biased region" description="Polar residues" evidence="1">
    <location>
        <begin position="134"/>
        <end position="150"/>
    </location>
</feature>
<dbReference type="Pfam" id="PF17780">
    <property type="entry name" value="OCRE"/>
    <property type="match status" value="1"/>
</dbReference>
<accession>A0A914BYI9</accession>
<keyword evidence="3" id="KW-1185">Reference proteome</keyword>
<dbReference type="Proteomes" id="UP000887540">
    <property type="component" value="Unplaced"/>
</dbReference>
<feature type="domain" description="OCRE" evidence="2">
    <location>
        <begin position="354"/>
        <end position="400"/>
    </location>
</feature>
<evidence type="ECO:0000313" key="4">
    <source>
        <dbReference type="WBParaSite" id="ACRNAN_Path_1272.g4970.t1"/>
    </source>
</evidence>
<feature type="region of interest" description="Disordered" evidence="1">
    <location>
        <begin position="134"/>
        <end position="178"/>
    </location>
</feature>
<dbReference type="WBParaSite" id="ACRNAN_Path_1272.g4970.t1">
    <property type="protein sequence ID" value="ACRNAN_Path_1272.g4970.t1"/>
    <property type="gene ID" value="ACRNAN_Path_1272.g4970"/>
</dbReference>
<dbReference type="AlphaFoldDB" id="A0A914BYI9"/>
<dbReference type="InterPro" id="IPR041591">
    <property type="entry name" value="OCRE"/>
</dbReference>
<name>A0A914BYI9_9BILA</name>
<evidence type="ECO:0000313" key="3">
    <source>
        <dbReference type="Proteomes" id="UP000887540"/>
    </source>
</evidence>